<dbReference type="AlphaFoldDB" id="A0AAP5IF65"/>
<sequence length="239" mass="25683">MKFKSDRSTGSGSALATREPGGKATTTKGSSSKGGNSFKVNTSSFTSTLADIVPGEMQGWFGEIGEALGGIDLNQPLSWTKEQVIAANKQAAELDKKILEMAEVKNAVMKYLAYAMKEAEFKADLCVAMAKAKGYIDQQQAKAYLAYVKYLRSAARLEKKVKATQQIIDASNSSLEQAFDARKAAILNAVNQSAKLSGSTAAEVGNLRVQRQQLLQQHKQEMAQYKHELATGHLAGSAA</sequence>
<feature type="region of interest" description="Disordered" evidence="1">
    <location>
        <begin position="1"/>
        <end position="37"/>
    </location>
</feature>
<name>A0AAP5IF65_9CYAN</name>
<dbReference type="Proteomes" id="UP000667802">
    <property type="component" value="Unassembled WGS sequence"/>
</dbReference>
<protein>
    <submittedName>
        <fullName evidence="2">Uncharacterized protein</fullName>
    </submittedName>
</protein>
<gene>
    <name evidence="2" type="ORF">G7B40_031275</name>
</gene>
<dbReference type="RefSeq" id="WP_208353825.1">
    <property type="nucleotide sequence ID" value="NZ_JAALHA020000021.1"/>
</dbReference>
<dbReference type="EMBL" id="JAALHA020000021">
    <property type="protein sequence ID" value="MDR9899007.1"/>
    <property type="molecule type" value="Genomic_DNA"/>
</dbReference>
<reference evidence="3" key="1">
    <citation type="journal article" date="2021" name="Science">
        <title>Hunting the eagle killer: A cyanobacterial neurotoxin causes vacuolar myelinopathy.</title>
        <authorList>
            <person name="Breinlinger S."/>
            <person name="Phillips T.J."/>
            <person name="Haram B.N."/>
            <person name="Mares J."/>
            <person name="Martinez Yerena J.A."/>
            <person name="Hrouzek P."/>
            <person name="Sobotka R."/>
            <person name="Henderson W.M."/>
            <person name="Schmieder P."/>
            <person name="Williams S.M."/>
            <person name="Lauderdale J.D."/>
            <person name="Wilde H.D."/>
            <person name="Gerrin W."/>
            <person name="Kust A."/>
            <person name="Washington J.W."/>
            <person name="Wagner C."/>
            <person name="Geier B."/>
            <person name="Liebeke M."/>
            <person name="Enke H."/>
            <person name="Niedermeyer T.H.J."/>
            <person name="Wilde S.B."/>
        </authorList>
    </citation>
    <scope>NUCLEOTIDE SEQUENCE [LARGE SCALE GENOMIC DNA]</scope>
    <source>
        <strain evidence="3">Thurmond2011</strain>
    </source>
</reference>
<evidence type="ECO:0000256" key="1">
    <source>
        <dbReference type="SAM" id="MobiDB-lite"/>
    </source>
</evidence>
<keyword evidence="3" id="KW-1185">Reference proteome</keyword>
<organism evidence="2 3">
    <name type="scientific">Aetokthonos hydrillicola Thurmond2011</name>
    <dbReference type="NCBI Taxonomy" id="2712845"/>
    <lineage>
        <taxon>Bacteria</taxon>
        <taxon>Bacillati</taxon>
        <taxon>Cyanobacteriota</taxon>
        <taxon>Cyanophyceae</taxon>
        <taxon>Nostocales</taxon>
        <taxon>Hapalosiphonaceae</taxon>
        <taxon>Aetokthonos</taxon>
    </lineage>
</organism>
<evidence type="ECO:0000313" key="2">
    <source>
        <dbReference type="EMBL" id="MDR9899007.1"/>
    </source>
</evidence>
<comment type="caution">
    <text evidence="2">The sequence shown here is derived from an EMBL/GenBank/DDBJ whole genome shotgun (WGS) entry which is preliminary data.</text>
</comment>
<evidence type="ECO:0000313" key="3">
    <source>
        <dbReference type="Proteomes" id="UP000667802"/>
    </source>
</evidence>
<feature type="compositionally biased region" description="Low complexity" evidence="1">
    <location>
        <begin position="22"/>
        <end position="35"/>
    </location>
</feature>
<proteinExistence type="predicted"/>
<accession>A0AAP5IF65</accession>